<accession>A0AAD5VQH2</accession>
<organism evidence="1 2">
    <name type="scientific">Leucocoprinus birnbaumii</name>
    <dbReference type="NCBI Taxonomy" id="56174"/>
    <lineage>
        <taxon>Eukaryota</taxon>
        <taxon>Fungi</taxon>
        <taxon>Dikarya</taxon>
        <taxon>Basidiomycota</taxon>
        <taxon>Agaricomycotina</taxon>
        <taxon>Agaricomycetes</taxon>
        <taxon>Agaricomycetidae</taxon>
        <taxon>Agaricales</taxon>
        <taxon>Agaricineae</taxon>
        <taxon>Agaricaceae</taxon>
        <taxon>Leucocoprinus</taxon>
    </lineage>
</organism>
<reference evidence="1" key="1">
    <citation type="submission" date="2022-07" db="EMBL/GenBank/DDBJ databases">
        <title>Genome Sequence of Leucocoprinus birnbaumii.</title>
        <authorList>
            <person name="Buettner E."/>
        </authorList>
    </citation>
    <scope>NUCLEOTIDE SEQUENCE</scope>
    <source>
        <strain evidence="1">VT141</strain>
    </source>
</reference>
<dbReference type="EMBL" id="JANIEX010000648">
    <property type="protein sequence ID" value="KAJ3564596.1"/>
    <property type="molecule type" value="Genomic_DNA"/>
</dbReference>
<name>A0AAD5VQH2_9AGAR</name>
<gene>
    <name evidence="1" type="ORF">NP233_g8193</name>
</gene>
<dbReference type="AlphaFoldDB" id="A0AAD5VQH2"/>
<protein>
    <submittedName>
        <fullName evidence="1">Uncharacterized protein</fullName>
    </submittedName>
</protein>
<evidence type="ECO:0000313" key="2">
    <source>
        <dbReference type="Proteomes" id="UP001213000"/>
    </source>
</evidence>
<comment type="caution">
    <text evidence="1">The sequence shown here is derived from an EMBL/GenBank/DDBJ whole genome shotgun (WGS) entry which is preliminary data.</text>
</comment>
<proteinExistence type="predicted"/>
<keyword evidence="2" id="KW-1185">Reference proteome</keyword>
<dbReference type="Proteomes" id="UP001213000">
    <property type="component" value="Unassembled WGS sequence"/>
</dbReference>
<evidence type="ECO:0000313" key="1">
    <source>
        <dbReference type="EMBL" id="KAJ3564596.1"/>
    </source>
</evidence>
<sequence>MQAVAARRISNDMGQEPALRWNSEEREAWEKVPVLMGPLVRRILASALCCMSRGGSDDKPLTSLSDAITSSNHRFENLTPHLHAAWPPLLEHRTRSRLSEGRSLTPVDYAHFPTYA</sequence>